<accession>A0AAN8FX94</accession>
<evidence type="ECO:0000313" key="3">
    <source>
        <dbReference type="Proteomes" id="UP001331761"/>
    </source>
</evidence>
<feature type="compositionally biased region" description="Polar residues" evidence="1">
    <location>
        <begin position="152"/>
        <end position="162"/>
    </location>
</feature>
<dbReference type="EMBL" id="WIXE01004470">
    <property type="protein sequence ID" value="KAK5983022.1"/>
    <property type="molecule type" value="Genomic_DNA"/>
</dbReference>
<dbReference type="Proteomes" id="UP001331761">
    <property type="component" value="Unassembled WGS sequence"/>
</dbReference>
<organism evidence="2 3">
    <name type="scientific">Trichostrongylus colubriformis</name>
    <name type="common">Black scour worm</name>
    <dbReference type="NCBI Taxonomy" id="6319"/>
    <lineage>
        <taxon>Eukaryota</taxon>
        <taxon>Metazoa</taxon>
        <taxon>Ecdysozoa</taxon>
        <taxon>Nematoda</taxon>
        <taxon>Chromadorea</taxon>
        <taxon>Rhabditida</taxon>
        <taxon>Rhabditina</taxon>
        <taxon>Rhabditomorpha</taxon>
        <taxon>Strongyloidea</taxon>
        <taxon>Trichostrongylidae</taxon>
        <taxon>Trichostrongylus</taxon>
    </lineage>
</organism>
<proteinExistence type="predicted"/>
<dbReference type="AlphaFoldDB" id="A0AAN8FX94"/>
<evidence type="ECO:0000256" key="1">
    <source>
        <dbReference type="SAM" id="MobiDB-lite"/>
    </source>
</evidence>
<feature type="region of interest" description="Disordered" evidence="1">
    <location>
        <begin position="132"/>
        <end position="174"/>
    </location>
</feature>
<gene>
    <name evidence="2" type="ORF">GCK32_017054</name>
</gene>
<protein>
    <submittedName>
        <fullName evidence="2">Uncharacterized protein</fullName>
    </submittedName>
</protein>
<name>A0AAN8FX94_TRICO</name>
<keyword evidence="3" id="KW-1185">Reference proteome</keyword>
<comment type="caution">
    <text evidence="2">The sequence shown here is derived from an EMBL/GenBank/DDBJ whole genome shotgun (WGS) entry which is preliminary data.</text>
</comment>
<sequence>MSRKIKELKSTKAKTLQEQSVDEAVENIEKEVAVDVTEKPQNGGGDGMNVADGASIEISLSSSIDPITRDVERRMSMKRDCPLNAESMGDDVRLERFPSTRSSFDHAKTWARSYSSYASGLFRGALQKMKSAAHGNASVKVDDTSDSEGEQSESGLQATGHNGSFVRPRKGKKGPFDFEQLKVVQCLR</sequence>
<reference evidence="2 3" key="1">
    <citation type="submission" date="2019-10" db="EMBL/GenBank/DDBJ databases">
        <title>Assembly and Annotation for the nematode Trichostrongylus colubriformis.</title>
        <authorList>
            <person name="Martin J."/>
        </authorList>
    </citation>
    <scope>NUCLEOTIDE SEQUENCE [LARGE SCALE GENOMIC DNA]</scope>
    <source>
        <strain evidence="2">G859</strain>
        <tissue evidence="2">Whole worm</tissue>
    </source>
</reference>
<evidence type="ECO:0000313" key="2">
    <source>
        <dbReference type="EMBL" id="KAK5983022.1"/>
    </source>
</evidence>